<dbReference type="GO" id="GO:0036376">
    <property type="term" value="P:sodium ion export across plasma membrane"/>
    <property type="evidence" value="ECO:0007669"/>
    <property type="project" value="InterPro"/>
</dbReference>
<evidence type="ECO:0000259" key="13">
    <source>
        <dbReference type="Pfam" id="PF00999"/>
    </source>
</evidence>
<evidence type="ECO:0000256" key="10">
    <source>
        <dbReference type="ARBA" id="ARBA00023201"/>
    </source>
</evidence>
<keyword evidence="15" id="KW-1185">Reference proteome</keyword>
<evidence type="ECO:0000256" key="9">
    <source>
        <dbReference type="ARBA" id="ARBA00023136"/>
    </source>
</evidence>
<evidence type="ECO:0000256" key="5">
    <source>
        <dbReference type="ARBA" id="ARBA00022692"/>
    </source>
</evidence>
<feature type="transmembrane region" description="Helical" evidence="12">
    <location>
        <begin position="209"/>
        <end position="231"/>
    </location>
</feature>
<comment type="similarity">
    <text evidence="2">Belongs to the fungal Na(+)/H(+) exchanger family.</text>
</comment>
<feature type="transmembrane region" description="Helical" evidence="12">
    <location>
        <begin position="251"/>
        <end position="268"/>
    </location>
</feature>
<dbReference type="Pfam" id="PF00999">
    <property type="entry name" value="Na_H_Exchanger"/>
    <property type="match status" value="1"/>
</dbReference>
<evidence type="ECO:0000256" key="7">
    <source>
        <dbReference type="ARBA" id="ARBA00023053"/>
    </source>
</evidence>
<evidence type="ECO:0000256" key="11">
    <source>
        <dbReference type="SAM" id="MobiDB-lite"/>
    </source>
</evidence>
<dbReference type="STRING" id="1382522.W6MR07"/>
<evidence type="ECO:0000256" key="2">
    <source>
        <dbReference type="ARBA" id="ARBA00005248"/>
    </source>
</evidence>
<feature type="transmembrane region" description="Helical" evidence="12">
    <location>
        <begin position="135"/>
        <end position="158"/>
    </location>
</feature>
<sequence>MAWEQLDVTDAHIAYALIGAFTTLFALCSLFIKEQLYIGEATLASVFGVIFGPHCLGWFDPLSWGSGGGTQDYLTQEISRIILIIQIFAVSVELPRKYMKHHFRSIAILLFFGMTASWLVTAGFIYLLFGSYLRFVHTLLISACVTATDPVLAAAIVGKGKFGQRIPGHLRNLISAESGANDGMAFPFVLLSLNLVLHQNEAGLIVKNFICIAVLYEVCFGILLGCVIGFLGRKAIIFSEKHDLIDRESFLVFYVVLSLICTGCGSILGVDDLLVSFAAGAAFSWDGWFAKRTEESNLSNIVDLLLNVTYFLYFGSIVPWADFNNAALGLDWWRLVLLGIAAVLFKRIPVMLALKPVTPDLRSWKEALFAGHFGPIGVGGIFCSILAKSQIEKSLVKRGEDQEVPFEYLPTDKTSDHYFLLNMIWPIVSFLVVISILIHGSSVTVMTLSSSVKKLNLVSKLPKAVIKMPSKADRDTGMSLEKDKVDDLELDELEELNELREGRAPQDGEMVNRTQKAKRPKQTASTLSQIAPDSRGLPRIPEFAYIQGTRVIVEDKSGEILDEFELGQGHEQITGINNADPRVDERNRRRNYKDDEVLNAFHVDDRIVIENKEGERIREYAIHKEASSV</sequence>
<protein>
    <recommendedName>
        <fullName evidence="13">Cation/H+ exchanger transmembrane domain-containing protein</fullName>
    </recommendedName>
</protein>
<evidence type="ECO:0000256" key="3">
    <source>
        <dbReference type="ARBA" id="ARBA00022448"/>
    </source>
</evidence>
<dbReference type="GO" id="GO:0005886">
    <property type="term" value="C:plasma membrane"/>
    <property type="evidence" value="ECO:0007669"/>
    <property type="project" value="InterPro"/>
</dbReference>
<dbReference type="GO" id="GO:0030007">
    <property type="term" value="P:intracellular potassium ion homeostasis"/>
    <property type="evidence" value="ECO:0007669"/>
    <property type="project" value="TreeGrafter"/>
</dbReference>
<dbReference type="HOGENOM" id="CLU_008635_5_0_1"/>
<keyword evidence="8" id="KW-0406">Ion transport</keyword>
<feature type="transmembrane region" description="Helical" evidence="12">
    <location>
        <begin position="366"/>
        <end position="387"/>
    </location>
</feature>
<keyword evidence="6 12" id="KW-1133">Transmembrane helix</keyword>
<proteinExistence type="inferred from homology"/>
<evidence type="ECO:0000313" key="15">
    <source>
        <dbReference type="Proteomes" id="UP000019384"/>
    </source>
</evidence>
<feature type="transmembrane region" description="Helical" evidence="12">
    <location>
        <begin position="423"/>
        <end position="448"/>
    </location>
</feature>
<dbReference type="GO" id="GO:0120029">
    <property type="term" value="P:proton export across plasma membrane"/>
    <property type="evidence" value="ECO:0007669"/>
    <property type="project" value="InterPro"/>
</dbReference>
<dbReference type="GO" id="GO:0015385">
    <property type="term" value="F:sodium:proton antiporter activity"/>
    <property type="evidence" value="ECO:0007669"/>
    <property type="project" value="InterPro"/>
</dbReference>
<dbReference type="Proteomes" id="UP000019384">
    <property type="component" value="Unassembled WGS sequence"/>
</dbReference>
<keyword evidence="3" id="KW-0813">Transport</keyword>
<evidence type="ECO:0000256" key="1">
    <source>
        <dbReference type="ARBA" id="ARBA00004141"/>
    </source>
</evidence>
<dbReference type="PANTHER" id="PTHR31382">
    <property type="entry name" value="NA(+)/H(+) ANTIPORTER"/>
    <property type="match status" value="1"/>
</dbReference>
<reference evidence="14" key="2">
    <citation type="submission" date="2014-02" db="EMBL/GenBank/DDBJ databases">
        <title>Complete DNA sequence of /Kuraishia capsulata/ illustrates novel genomic features among budding yeasts (/Saccharomycotina/).</title>
        <authorList>
            <person name="Morales L."/>
            <person name="Noel B."/>
            <person name="Porcel B."/>
            <person name="Marcet-Houben M."/>
            <person name="Hullo M-F."/>
            <person name="Sacerdot C."/>
            <person name="Tekaia F."/>
            <person name="Leh-Louis V."/>
            <person name="Despons L."/>
            <person name="Khanna V."/>
            <person name="Aury J-M."/>
            <person name="Barbe V."/>
            <person name="Couloux A."/>
            <person name="Labadie K."/>
            <person name="Pelletier E."/>
            <person name="Souciet J-L."/>
            <person name="Boekhout T."/>
            <person name="Gabaldon T."/>
            <person name="Wincker P."/>
            <person name="Dujon B."/>
        </authorList>
    </citation>
    <scope>NUCLEOTIDE SEQUENCE</scope>
    <source>
        <strain evidence="14">CBS 1993</strain>
    </source>
</reference>
<evidence type="ECO:0000256" key="4">
    <source>
        <dbReference type="ARBA" id="ARBA00022449"/>
    </source>
</evidence>
<feature type="compositionally biased region" description="Polar residues" evidence="11">
    <location>
        <begin position="522"/>
        <end position="531"/>
    </location>
</feature>
<keyword evidence="9 12" id="KW-0472">Membrane</keyword>
<dbReference type="GeneID" id="34522508"/>
<dbReference type="InterPro" id="IPR004712">
    <property type="entry name" value="Na+/H+_antiporter_fungi"/>
</dbReference>
<accession>W6MR07</accession>
<gene>
    <name evidence="14" type="ORF">KUCA_T00005118001</name>
</gene>
<dbReference type="AlphaFoldDB" id="W6MR07"/>
<keyword evidence="4" id="KW-0050">Antiport</keyword>
<feature type="transmembrane region" description="Helical" evidence="12">
    <location>
        <begin position="41"/>
        <end position="59"/>
    </location>
</feature>
<feature type="domain" description="Cation/H+ exchanger transmembrane" evidence="13">
    <location>
        <begin position="25"/>
        <end position="446"/>
    </location>
</feature>
<keyword evidence="5 12" id="KW-0812">Transmembrane</keyword>
<keyword evidence="10" id="KW-0739">Sodium transport</keyword>
<feature type="region of interest" description="Disordered" evidence="11">
    <location>
        <begin position="506"/>
        <end position="533"/>
    </location>
</feature>
<dbReference type="RefSeq" id="XP_022461120.1">
    <property type="nucleotide sequence ID" value="XM_022606271.1"/>
</dbReference>
<dbReference type="GO" id="GO:0042391">
    <property type="term" value="P:regulation of membrane potential"/>
    <property type="evidence" value="ECO:0007669"/>
    <property type="project" value="InterPro"/>
</dbReference>
<feature type="transmembrane region" description="Helical" evidence="12">
    <location>
        <begin position="107"/>
        <end position="129"/>
    </location>
</feature>
<evidence type="ECO:0000313" key="14">
    <source>
        <dbReference type="EMBL" id="CDK29131.1"/>
    </source>
</evidence>
<keyword evidence="7" id="KW-0915">Sodium</keyword>
<feature type="transmembrane region" description="Helical" evidence="12">
    <location>
        <begin position="12"/>
        <end position="32"/>
    </location>
</feature>
<evidence type="ECO:0000256" key="8">
    <source>
        <dbReference type="ARBA" id="ARBA00023065"/>
    </source>
</evidence>
<name>W6MR07_9ASCO</name>
<dbReference type="EMBL" id="HG793130">
    <property type="protein sequence ID" value="CDK29131.1"/>
    <property type="molecule type" value="Genomic_DNA"/>
</dbReference>
<reference evidence="14" key="1">
    <citation type="submission" date="2013-12" db="EMBL/GenBank/DDBJ databases">
        <authorList>
            <person name="Genoscope - CEA"/>
        </authorList>
    </citation>
    <scope>NUCLEOTIDE SEQUENCE</scope>
    <source>
        <strain evidence="14">CBS 1993</strain>
    </source>
</reference>
<dbReference type="InterPro" id="IPR006153">
    <property type="entry name" value="Cation/H_exchanger_TM"/>
</dbReference>
<dbReference type="OrthoDB" id="5327978at2759"/>
<evidence type="ECO:0000256" key="12">
    <source>
        <dbReference type="SAM" id="Phobius"/>
    </source>
</evidence>
<dbReference type="FunFam" id="1.20.1530.20:FF:000015">
    <property type="entry name" value="Na(+)/H(+) antiporter 2"/>
    <property type="match status" value="1"/>
</dbReference>
<comment type="subcellular location">
    <subcellularLocation>
        <location evidence="1">Membrane</location>
        <topology evidence="1">Multi-pass membrane protein</topology>
    </subcellularLocation>
</comment>
<evidence type="ECO:0000256" key="6">
    <source>
        <dbReference type="ARBA" id="ARBA00022989"/>
    </source>
</evidence>
<organism evidence="14 15">
    <name type="scientific">Kuraishia capsulata CBS 1993</name>
    <dbReference type="NCBI Taxonomy" id="1382522"/>
    <lineage>
        <taxon>Eukaryota</taxon>
        <taxon>Fungi</taxon>
        <taxon>Dikarya</taxon>
        <taxon>Ascomycota</taxon>
        <taxon>Saccharomycotina</taxon>
        <taxon>Pichiomycetes</taxon>
        <taxon>Pichiales</taxon>
        <taxon>Pichiaceae</taxon>
        <taxon>Kuraishia</taxon>
    </lineage>
</organism>
<dbReference type="PANTHER" id="PTHR31382:SF4">
    <property type="entry name" value="NA(+)_H(+) ANTIPORTER"/>
    <property type="match status" value="1"/>
</dbReference>
<feature type="transmembrane region" description="Helical" evidence="12">
    <location>
        <begin position="302"/>
        <end position="320"/>
    </location>
</feature>
<feature type="transmembrane region" description="Helical" evidence="12">
    <location>
        <begin position="332"/>
        <end position="354"/>
    </location>
</feature>